<accession>A0A2P5BP26</accession>
<protein>
    <submittedName>
        <fullName evidence="1">Uncharacterized protein</fullName>
    </submittedName>
</protein>
<dbReference type="AlphaFoldDB" id="A0A2P5BP26"/>
<reference evidence="2" key="1">
    <citation type="submission" date="2016-06" db="EMBL/GenBank/DDBJ databases">
        <title>Parallel loss of symbiosis genes in relatives of nitrogen-fixing non-legume Parasponia.</title>
        <authorList>
            <person name="Van Velzen R."/>
            <person name="Holmer R."/>
            <person name="Bu F."/>
            <person name="Rutten L."/>
            <person name="Van Zeijl A."/>
            <person name="Liu W."/>
            <person name="Santuari L."/>
            <person name="Cao Q."/>
            <person name="Sharma T."/>
            <person name="Shen D."/>
            <person name="Roswanjaya Y."/>
            <person name="Wardhani T."/>
            <person name="Kalhor M.S."/>
            <person name="Jansen J."/>
            <person name="Van den Hoogen J."/>
            <person name="Gungor B."/>
            <person name="Hartog M."/>
            <person name="Hontelez J."/>
            <person name="Verver J."/>
            <person name="Yang W.-C."/>
            <person name="Schijlen E."/>
            <person name="Repin R."/>
            <person name="Schilthuizen M."/>
            <person name="Schranz E."/>
            <person name="Heidstra R."/>
            <person name="Miyata K."/>
            <person name="Fedorova E."/>
            <person name="Kohlen W."/>
            <person name="Bisseling T."/>
            <person name="Smit S."/>
            <person name="Geurts R."/>
        </authorList>
    </citation>
    <scope>NUCLEOTIDE SEQUENCE [LARGE SCALE GENOMIC DNA]</scope>
    <source>
        <strain evidence="2">cv. WU1-14</strain>
    </source>
</reference>
<keyword evidence="2" id="KW-1185">Reference proteome</keyword>
<sequence>MVVSATVVVAEYSRLNRTFLELLIYTLEQKHHWKPGCKVLLMPYIYRETKDGNTFGWNDSKLTMSMVKNFKTELTMKKNGAAV</sequence>
<dbReference type="Proteomes" id="UP000237105">
    <property type="component" value="Unassembled WGS sequence"/>
</dbReference>
<evidence type="ECO:0000313" key="2">
    <source>
        <dbReference type="Proteomes" id="UP000237105"/>
    </source>
</evidence>
<proteinExistence type="predicted"/>
<name>A0A2P5BP26_PARAD</name>
<evidence type="ECO:0000313" key="1">
    <source>
        <dbReference type="EMBL" id="PON50545.1"/>
    </source>
</evidence>
<comment type="caution">
    <text evidence="1">The sequence shown here is derived from an EMBL/GenBank/DDBJ whole genome shotgun (WGS) entry which is preliminary data.</text>
</comment>
<gene>
    <name evidence="1" type="ORF">PanWU01x14_222600</name>
</gene>
<dbReference type="EMBL" id="JXTB01000244">
    <property type="protein sequence ID" value="PON50545.1"/>
    <property type="molecule type" value="Genomic_DNA"/>
</dbReference>
<organism evidence="1 2">
    <name type="scientific">Parasponia andersonii</name>
    <name type="common">Sponia andersonii</name>
    <dbReference type="NCBI Taxonomy" id="3476"/>
    <lineage>
        <taxon>Eukaryota</taxon>
        <taxon>Viridiplantae</taxon>
        <taxon>Streptophyta</taxon>
        <taxon>Embryophyta</taxon>
        <taxon>Tracheophyta</taxon>
        <taxon>Spermatophyta</taxon>
        <taxon>Magnoliopsida</taxon>
        <taxon>eudicotyledons</taxon>
        <taxon>Gunneridae</taxon>
        <taxon>Pentapetalae</taxon>
        <taxon>rosids</taxon>
        <taxon>fabids</taxon>
        <taxon>Rosales</taxon>
        <taxon>Cannabaceae</taxon>
        <taxon>Parasponia</taxon>
    </lineage>
</organism>